<organism evidence="2 3">
    <name type="scientific">Cannabis sativa</name>
    <name type="common">Hemp</name>
    <name type="synonym">Marijuana</name>
    <dbReference type="NCBI Taxonomy" id="3483"/>
    <lineage>
        <taxon>Eukaryota</taxon>
        <taxon>Viridiplantae</taxon>
        <taxon>Streptophyta</taxon>
        <taxon>Embryophyta</taxon>
        <taxon>Tracheophyta</taxon>
        <taxon>Spermatophyta</taxon>
        <taxon>Magnoliopsida</taxon>
        <taxon>eudicotyledons</taxon>
        <taxon>Gunneridae</taxon>
        <taxon>Pentapetalae</taxon>
        <taxon>rosids</taxon>
        <taxon>fabids</taxon>
        <taxon>Rosales</taxon>
        <taxon>Cannabaceae</taxon>
        <taxon>Cannabis</taxon>
    </lineage>
</organism>
<dbReference type="Gramene" id="evm.model.08.999">
    <property type="protein sequence ID" value="cds.evm.model.08.999"/>
    <property type="gene ID" value="evm.TU.08.999"/>
</dbReference>
<dbReference type="AlphaFoldDB" id="A0A803QD18"/>
<accession>A0A803QD18</accession>
<dbReference type="Proteomes" id="UP000596661">
    <property type="component" value="Chromosome 8"/>
</dbReference>
<dbReference type="EMBL" id="UZAU01000694">
    <property type="status" value="NOT_ANNOTATED_CDS"/>
    <property type="molecule type" value="Genomic_DNA"/>
</dbReference>
<feature type="compositionally biased region" description="Polar residues" evidence="1">
    <location>
        <begin position="65"/>
        <end position="76"/>
    </location>
</feature>
<reference evidence="2" key="2">
    <citation type="submission" date="2021-03" db="UniProtKB">
        <authorList>
            <consortium name="EnsemblPlants"/>
        </authorList>
    </citation>
    <scope>IDENTIFICATION</scope>
</reference>
<evidence type="ECO:0000256" key="1">
    <source>
        <dbReference type="SAM" id="MobiDB-lite"/>
    </source>
</evidence>
<keyword evidence="3" id="KW-1185">Reference proteome</keyword>
<name>A0A803QD18_CANSA</name>
<evidence type="ECO:0000313" key="3">
    <source>
        <dbReference type="Proteomes" id="UP000596661"/>
    </source>
</evidence>
<dbReference type="EnsemblPlants" id="evm.model.08.999">
    <property type="protein sequence ID" value="cds.evm.model.08.999"/>
    <property type="gene ID" value="evm.TU.08.999"/>
</dbReference>
<protein>
    <submittedName>
        <fullName evidence="2">Uncharacterized protein</fullName>
    </submittedName>
</protein>
<evidence type="ECO:0000313" key="2">
    <source>
        <dbReference type="EnsemblPlants" id="cds.evm.model.08.999"/>
    </source>
</evidence>
<reference evidence="2" key="1">
    <citation type="submission" date="2018-11" db="EMBL/GenBank/DDBJ databases">
        <authorList>
            <person name="Grassa J C."/>
        </authorList>
    </citation>
    <scope>NUCLEOTIDE SEQUENCE [LARGE SCALE GENOMIC DNA]</scope>
</reference>
<proteinExistence type="predicted"/>
<feature type="region of interest" description="Disordered" evidence="1">
    <location>
        <begin position="57"/>
        <end position="76"/>
    </location>
</feature>
<sequence length="198" mass="21922">MQLMERGRDGIGVSKYGVWLKEDDPTPTCFEAYAVFLVRSRTKARRVEFMTGCGERSEVEVEGDSSPQLGNTNSTIGSSLSYKDGFLITDNKKESRGIGEGRELTKQVVEDDLSGGHLKKGKIMIIGGVKEMRGGANVAKSPGELAKQKQRKKISIKNKVRNVAKNEFLGSHVASGQRDEGRKIIMGGRWNFKATRRR</sequence>